<comment type="caution">
    <text evidence="5">The sequence shown here is derived from an EMBL/GenBank/DDBJ whole genome shotgun (WGS) entry which is preliminary data.</text>
</comment>
<protein>
    <submittedName>
        <fullName evidence="5">Acetyl-CoA synthetase</fullName>
    </submittedName>
</protein>
<dbReference type="Gene3D" id="3.30.300.30">
    <property type="match status" value="1"/>
</dbReference>
<dbReference type="SUPFAM" id="SSF56801">
    <property type="entry name" value="Acetyl-CoA synthetase-like"/>
    <property type="match status" value="1"/>
</dbReference>
<dbReference type="InterPro" id="IPR011957">
    <property type="entry name" value="Benz_CoA_lig"/>
</dbReference>
<evidence type="ECO:0000313" key="5">
    <source>
        <dbReference type="EMBL" id="GGE12796.1"/>
    </source>
</evidence>
<accession>A0A8J2VH91</accession>
<feature type="domain" description="AMP-dependent synthetase/ligase" evidence="3">
    <location>
        <begin position="26"/>
        <end position="381"/>
    </location>
</feature>
<dbReference type="FunFam" id="3.30.300.30:FF:000008">
    <property type="entry name" value="2,3-dihydroxybenzoate-AMP ligase"/>
    <property type="match status" value="1"/>
</dbReference>
<dbReference type="InterPro" id="IPR000873">
    <property type="entry name" value="AMP-dep_synth/lig_dom"/>
</dbReference>
<evidence type="ECO:0000256" key="2">
    <source>
        <dbReference type="ARBA" id="ARBA00022598"/>
    </source>
</evidence>
<dbReference type="Proteomes" id="UP000625210">
    <property type="component" value="Unassembled WGS sequence"/>
</dbReference>
<dbReference type="RefSeq" id="WP_188647048.1">
    <property type="nucleotide sequence ID" value="NZ_BMHQ01000003.1"/>
</dbReference>
<evidence type="ECO:0000313" key="6">
    <source>
        <dbReference type="Proteomes" id="UP000625210"/>
    </source>
</evidence>
<evidence type="ECO:0000256" key="1">
    <source>
        <dbReference type="ARBA" id="ARBA00006432"/>
    </source>
</evidence>
<keyword evidence="2" id="KW-0436">Ligase</keyword>
<dbReference type="InterPro" id="IPR025110">
    <property type="entry name" value="AMP-bd_C"/>
</dbReference>
<dbReference type="GO" id="GO:0044550">
    <property type="term" value="P:secondary metabolite biosynthetic process"/>
    <property type="evidence" value="ECO:0007669"/>
    <property type="project" value="TreeGrafter"/>
</dbReference>
<dbReference type="InterPro" id="IPR045851">
    <property type="entry name" value="AMP-bd_C_sf"/>
</dbReference>
<dbReference type="Pfam" id="PF13193">
    <property type="entry name" value="AMP-binding_C"/>
    <property type="match status" value="1"/>
</dbReference>
<dbReference type="GO" id="GO:0016405">
    <property type="term" value="F:CoA-ligase activity"/>
    <property type="evidence" value="ECO:0007669"/>
    <property type="project" value="InterPro"/>
</dbReference>
<evidence type="ECO:0000259" key="4">
    <source>
        <dbReference type="Pfam" id="PF13193"/>
    </source>
</evidence>
<keyword evidence="6" id="KW-1185">Reference proteome</keyword>
<gene>
    <name evidence="5" type="ORF">GCM10011571_12780</name>
</gene>
<name>A0A8J2VH91_9BACL</name>
<reference evidence="5" key="2">
    <citation type="submission" date="2020-09" db="EMBL/GenBank/DDBJ databases">
        <authorList>
            <person name="Sun Q."/>
            <person name="Zhou Y."/>
        </authorList>
    </citation>
    <scope>NUCLEOTIDE SEQUENCE</scope>
    <source>
        <strain evidence="5">CGMCC 1.15179</strain>
    </source>
</reference>
<dbReference type="Gene3D" id="3.40.50.12780">
    <property type="entry name" value="N-terminal domain of ligase-like"/>
    <property type="match status" value="1"/>
</dbReference>
<comment type="similarity">
    <text evidence="1">Belongs to the ATP-dependent AMP-binding enzyme family.</text>
</comment>
<dbReference type="PANTHER" id="PTHR43352:SF1">
    <property type="entry name" value="ANTHRANILATE--COA LIGASE"/>
    <property type="match status" value="1"/>
</dbReference>
<dbReference type="EMBL" id="BMHQ01000003">
    <property type="protein sequence ID" value="GGE12796.1"/>
    <property type="molecule type" value="Genomic_DNA"/>
</dbReference>
<proteinExistence type="inferred from homology"/>
<evidence type="ECO:0000259" key="3">
    <source>
        <dbReference type="Pfam" id="PF00501"/>
    </source>
</evidence>
<dbReference type="PANTHER" id="PTHR43352">
    <property type="entry name" value="ACETYL-COA SYNTHETASE"/>
    <property type="match status" value="1"/>
</dbReference>
<organism evidence="5 6">
    <name type="scientific">Marinithermofilum abyssi</name>
    <dbReference type="NCBI Taxonomy" id="1571185"/>
    <lineage>
        <taxon>Bacteria</taxon>
        <taxon>Bacillati</taxon>
        <taxon>Bacillota</taxon>
        <taxon>Bacilli</taxon>
        <taxon>Bacillales</taxon>
        <taxon>Thermoactinomycetaceae</taxon>
        <taxon>Marinithermofilum</taxon>
    </lineage>
</organism>
<dbReference type="GO" id="GO:0016878">
    <property type="term" value="F:acid-thiol ligase activity"/>
    <property type="evidence" value="ECO:0007669"/>
    <property type="project" value="TreeGrafter"/>
</dbReference>
<dbReference type="InterPro" id="IPR042099">
    <property type="entry name" value="ANL_N_sf"/>
</dbReference>
<feature type="domain" description="AMP-binding enzyme C-terminal" evidence="4">
    <location>
        <begin position="431"/>
        <end position="509"/>
    </location>
</feature>
<reference evidence="5" key="1">
    <citation type="journal article" date="2014" name="Int. J. Syst. Evol. Microbiol.">
        <title>Complete genome sequence of Corynebacterium casei LMG S-19264T (=DSM 44701T), isolated from a smear-ripened cheese.</title>
        <authorList>
            <consortium name="US DOE Joint Genome Institute (JGI-PGF)"/>
            <person name="Walter F."/>
            <person name="Albersmeier A."/>
            <person name="Kalinowski J."/>
            <person name="Ruckert C."/>
        </authorList>
    </citation>
    <scope>NUCLEOTIDE SEQUENCE</scope>
    <source>
        <strain evidence="5">CGMCC 1.15179</strain>
    </source>
</reference>
<dbReference type="Pfam" id="PF00501">
    <property type="entry name" value="AMP-binding"/>
    <property type="match status" value="1"/>
</dbReference>
<sequence length="526" mass="59360">MDVRGIGRPYNAATRFIDDNVDRGLGQKVAIYYHKRQINYQDLKEMVNRAGNGLRDLGVEMENRVLILCHDSPEFIASFFGAIKIGAVPVPVNTMMHPKDYEYYLNNSRAKVIIAHSDLWSKIRHLRKQFVYLHHVIVIDGLTEEGEVNYEEWSNQSSTELSPAHTSSDDVAFWLFSSGSTGNPKGIIHLQHDMEYAYEHYAKNILEITQDDLTFSASPLFFAYGLGNGAYFPLGCGGATILMPGRSIPENVFQTIEKYRPTIFFGVPTLYQSMLNLDEKTDQPYDLSSVRICVSAGEPLPPSTMKGWKQRYNLDILDGIGSSEATHIFISNRMGDIKEGSTGKVVPGYEVKIADDGGRPLPPNEVGELFVKGDSLAHCYWNLHEENKRRFIGEWFKTGDKYYQDESGYFWYCGRSDDMIKAGGIWVSPIEIENVILQHDAISEVAVIGIPNTEGLEKPKAFIVLKSGHEPSEELKKELQQFVKKNLASYKYPRSIEFIDELPKTATGKIQRFKLRSGSMPVAPNI</sequence>
<dbReference type="GO" id="GO:0005524">
    <property type="term" value="F:ATP binding"/>
    <property type="evidence" value="ECO:0007669"/>
    <property type="project" value="InterPro"/>
</dbReference>
<dbReference type="NCBIfam" id="TIGR02262">
    <property type="entry name" value="benz_CoA_lig"/>
    <property type="match status" value="1"/>
</dbReference>
<dbReference type="AlphaFoldDB" id="A0A8J2VH91"/>